<organism evidence="1">
    <name type="scientific">Ralstonia solanacearum</name>
    <name type="common">Pseudomonas solanacearum</name>
    <dbReference type="NCBI Taxonomy" id="305"/>
    <lineage>
        <taxon>Bacteria</taxon>
        <taxon>Pseudomonadati</taxon>
        <taxon>Pseudomonadota</taxon>
        <taxon>Betaproteobacteria</taxon>
        <taxon>Burkholderiales</taxon>
        <taxon>Burkholderiaceae</taxon>
        <taxon>Ralstonia</taxon>
        <taxon>Ralstonia solanacearum species complex</taxon>
    </lineage>
</organism>
<gene>
    <name evidence="1" type="ORF">TO10_v1_240008</name>
</gene>
<proteinExistence type="predicted"/>
<dbReference type="AlphaFoldDB" id="A0A0S4WDX7"/>
<sequence>MRLSKRCTTSASESMALLTTIGANDEHRGDALPVHAIGVEAIGLFSSFYGFECEHTTSAFGGTTNGST</sequence>
<protein>
    <submittedName>
        <fullName evidence="1">Uncharacterized protein</fullName>
    </submittedName>
</protein>
<dbReference type="EMBL" id="LN899827">
    <property type="protein sequence ID" value="CUV45021.1"/>
    <property type="molecule type" value="Genomic_DNA"/>
</dbReference>
<accession>A0A0S4WDX7</accession>
<name>A0A0S4WDX7_RALSL</name>
<reference evidence="1" key="1">
    <citation type="submission" date="2015-10" db="EMBL/GenBank/DDBJ databases">
        <authorList>
            <person name="Gilbert D.G."/>
        </authorList>
    </citation>
    <scope>NUCLEOTIDE SEQUENCE</scope>
    <source>
        <strain evidence="1">Phyl III-seqv23</strain>
    </source>
</reference>
<evidence type="ECO:0000313" key="1">
    <source>
        <dbReference type="EMBL" id="CUV45021.1"/>
    </source>
</evidence>